<reference evidence="9 10" key="1">
    <citation type="submission" date="2018-10" db="EMBL/GenBank/DDBJ databases">
        <title>Isolation from cow dung.</title>
        <authorList>
            <person name="Ling L."/>
        </authorList>
    </citation>
    <scope>NUCLEOTIDE SEQUENCE [LARGE SCALE GENOMIC DNA]</scope>
    <source>
        <strain evidence="9 10">NEAU-LL90</strain>
    </source>
</reference>
<accession>A0A3M2LDR1</accession>
<feature type="transmembrane region" description="Helical" evidence="7">
    <location>
        <begin position="91"/>
        <end position="110"/>
    </location>
</feature>
<name>A0A3M2LDR1_9NOCA</name>
<evidence type="ECO:0000256" key="2">
    <source>
        <dbReference type="ARBA" id="ARBA00022448"/>
    </source>
</evidence>
<evidence type="ECO:0000256" key="5">
    <source>
        <dbReference type="ARBA" id="ARBA00022989"/>
    </source>
</evidence>
<comment type="subcellular location">
    <subcellularLocation>
        <location evidence="1">Cell membrane</location>
        <topology evidence="1">Multi-pass membrane protein</topology>
    </subcellularLocation>
</comment>
<evidence type="ECO:0000313" key="9">
    <source>
        <dbReference type="EMBL" id="RMI34900.1"/>
    </source>
</evidence>
<dbReference type="GO" id="GO:0022857">
    <property type="term" value="F:transmembrane transporter activity"/>
    <property type="evidence" value="ECO:0007669"/>
    <property type="project" value="InterPro"/>
</dbReference>
<organism evidence="9 10">
    <name type="scientific">Nocardia stercoris</name>
    <dbReference type="NCBI Taxonomy" id="2483361"/>
    <lineage>
        <taxon>Bacteria</taxon>
        <taxon>Bacillati</taxon>
        <taxon>Actinomycetota</taxon>
        <taxon>Actinomycetes</taxon>
        <taxon>Mycobacteriales</taxon>
        <taxon>Nocardiaceae</taxon>
        <taxon>Nocardia</taxon>
    </lineage>
</organism>
<dbReference type="InterPro" id="IPR011701">
    <property type="entry name" value="MFS"/>
</dbReference>
<evidence type="ECO:0000259" key="8">
    <source>
        <dbReference type="PROSITE" id="PS50850"/>
    </source>
</evidence>
<feature type="transmembrane region" description="Helical" evidence="7">
    <location>
        <begin position="21"/>
        <end position="40"/>
    </location>
</feature>
<proteinExistence type="predicted"/>
<dbReference type="OrthoDB" id="7375466at2"/>
<feature type="transmembrane region" description="Helical" evidence="7">
    <location>
        <begin position="212"/>
        <end position="232"/>
    </location>
</feature>
<keyword evidence="3" id="KW-1003">Cell membrane</keyword>
<sequence length="481" mass="50776">MSTTLDPVLETETPDEKPSRTAWLVALTTIGASLMDLLDATVTSTAGPSIQRDFHTSTSALQWMIAAYTLTFSVMLIAGGRLGDVVGRRRMFTIGLVGFIASSVACSLAQSADVLIGTRAVQGAFAAVMIPQGLGLIRAVFPPGKVSQAFAMMGPVMGMGAMAGPILGGLLVDTLGWRSIFWINVPVGLLALAGAILVLPRDHEQPGHKPKLDIVGLILASASLFLLVFPIVQGREANWAPWTWIMMGATVPALAIFALHQWLRHRAGRDPFIEPTLFRKRAFNAGLIVVLLFNAGFIGTGILGTLLMQYGLGFSPLHSGLTQLWFMLGTMLSMGIAQKFAPAHPRRVLQSGLALLAVGAAASALTVRHFGADLNSLTVGPALLVAGFGVGLCFTPIFGVILAAVDDREIGSASGLVNSFDQLGGGIGVAVLGTLFFDRAAEHGLFGAAEYSYWIAGAALVCTWAIAFFVPRTARSEDQLY</sequence>
<dbReference type="InterPro" id="IPR004638">
    <property type="entry name" value="EmrB-like"/>
</dbReference>
<evidence type="ECO:0000256" key="3">
    <source>
        <dbReference type="ARBA" id="ARBA00022475"/>
    </source>
</evidence>
<dbReference type="Gene3D" id="1.20.1720.10">
    <property type="entry name" value="Multidrug resistance protein D"/>
    <property type="match status" value="1"/>
</dbReference>
<dbReference type="EMBL" id="RFFH01000001">
    <property type="protein sequence ID" value="RMI34900.1"/>
    <property type="molecule type" value="Genomic_DNA"/>
</dbReference>
<evidence type="ECO:0000256" key="6">
    <source>
        <dbReference type="ARBA" id="ARBA00023136"/>
    </source>
</evidence>
<evidence type="ECO:0000256" key="7">
    <source>
        <dbReference type="SAM" id="Phobius"/>
    </source>
</evidence>
<dbReference type="CDD" id="cd17321">
    <property type="entry name" value="MFS_MMR_MDR_like"/>
    <property type="match status" value="1"/>
</dbReference>
<dbReference type="PROSITE" id="PS50850">
    <property type="entry name" value="MFS"/>
    <property type="match status" value="1"/>
</dbReference>
<dbReference type="SUPFAM" id="SSF103473">
    <property type="entry name" value="MFS general substrate transporter"/>
    <property type="match status" value="1"/>
</dbReference>
<feature type="transmembrane region" description="Helical" evidence="7">
    <location>
        <begin position="353"/>
        <end position="371"/>
    </location>
</feature>
<evidence type="ECO:0000256" key="4">
    <source>
        <dbReference type="ARBA" id="ARBA00022692"/>
    </source>
</evidence>
<feature type="transmembrane region" description="Helical" evidence="7">
    <location>
        <begin position="180"/>
        <end position="200"/>
    </location>
</feature>
<keyword evidence="2" id="KW-0813">Transport</keyword>
<feature type="transmembrane region" description="Helical" evidence="7">
    <location>
        <begin position="383"/>
        <end position="404"/>
    </location>
</feature>
<feature type="transmembrane region" description="Helical" evidence="7">
    <location>
        <begin position="416"/>
        <end position="436"/>
    </location>
</feature>
<dbReference type="InterPro" id="IPR020846">
    <property type="entry name" value="MFS_dom"/>
</dbReference>
<dbReference type="PRINTS" id="PR01036">
    <property type="entry name" value="TCRTETB"/>
</dbReference>
<feature type="transmembrane region" description="Helical" evidence="7">
    <location>
        <begin position="60"/>
        <end position="79"/>
    </location>
</feature>
<dbReference type="InterPro" id="IPR036259">
    <property type="entry name" value="MFS_trans_sf"/>
</dbReference>
<dbReference type="Gene3D" id="1.20.1250.20">
    <property type="entry name" value="MFS general substrate transporter like domains"/>
    <property type="match status" value="1"/>
</dbReference>
<feature type="transmembrane region" description="Helical" evidence="7">
    <location>
        <begin position="451"/>
        <end position="470"/>
    </location>
</feature>
<comment type="caution">
    <text evidence="9">The sequence shown here is derived from an EMBL/GenBank/DDBJ whole genome shotgun (WGS) entry which is preliminary data.</text>
</comment>
<keyword evidence="6 7" id="KW-0472">Membrane</keyword>
<evidence type="ECO:0000256" key="1">
    <source>
        <dbReference type="ARBA" id="ARBA00004651"/>
    </source>
</evidence>
<feature type="transmembrane region" description="Helical" evidence="7">
    <location>
        <begin position="149"/>
        <end position="168"/>
    </location>
</feature>
<feature type="transmembrane region" description="Helical" evidence="7">
    <location>
        <begin position="283"/>
        <end position="312"/>
    </location>
</feature>
<protein>
    <submittedName>
        <fullName evidence="9">DHA2 family efflux MFS transporter permease subunit</fullName>
    </submittedName>
</protein>
<dbReference type="Proteomes" id="UP000279275">
    <property type="component" value="Unassembled WGS sequence"/>
</dbReference>
<feature type="transmembrane region" description="Helical" evidence="7">
    <location>
        <begin position="324"/>
        <end position="341"/>
    </location>
</feature>
<dbReference type="Pfam" id="PF07690">
    <property type="entry name" value="MFS_1"/>
    <property type="match status" value="1"/>
</dbReference>
<gene>
    <name evidence="9" type="ORF">EBN03_00580</name>
</gene>
<evidence type="ECO:0000313" key="10">
    <source>
        <dbReference type="Proteomes" id="UP000279275"/>
    </source>
</evidence>
<feature type="transmembrane region" description="Helical" evidence="7">
    <location>
        <begin position="244"/>
        <end position="263"/>
    </location>
</feature>
<dbReference type="GO" id="GO:0005886">
    <property type="term" value="C:plasma membrane"/>
    <property type="evidence" value="ECO:0007669"/>
    <property type="project" value="UniProtKB-SubCell"/>
</dbReference>
<dbReference type="NCBIfam" id="TIGR00711">
    <property type="entry name" value="efflux_EmrB"/>
    <property type="match status" value="1"/>
</dbReference>
<feature type="transmembrane region" description="Helical" evidence="7">
    <location>
        <begin position="116"/>
        <end position="137"/>
    </location>
</feature>
<dbReference type="PANTHER" id="PTHR42718:SF39">
    <property type="entry name" value="ACTINORHODIN TRANSPORTER-RELATED"/>
    <property type="match status" value="1"/>
</dbReference>
<dbReference type="AlphaFoldDB" id="A0A3M2LDR1"/>
<keyword evidence="5 7" id="KW-1133">Transmembrane helix</keyword>
<feature type="domain" description="Major facilitator superfamily (MFS) profile" evidence="8">
    <location>
        <begin position="25"/>
        <end position="475"/>
    </location>
</feature>
<dbReference type="RefSeq" id="WP_122185871.1">
    <property type="nucleotide sequence ID" value="NZ_RFFH01000001.1"/>
</dbReference>
<dbReference type="PANTHER" id="PTHR42718">
    <property type="entry name" value="MAJOR FACILITATOR SUPERFAMILY MULTIDRUG TRANSPORTER MFSC"/>
    <property type="match status" value="1"/>
</dbReference>
<keyword evidence="4 7" id="KW-0812">Transmembrane</keyword>
<keyword evidence="10" id="KW-1185">Reference proteome</keyword>